<evidence type="ECO:0000256" key="1">
    <source>
        <dbReference type="ARBA" id="ARBA00023002"/>
    </source>
</evidence>
<evidence type="ECO:0000313" key="5">
    <source>
        <dbReference type="EMBL" id="NRF70800.1"/>
    </source>
</evidence>
<dbReference type="PRINTS" id="PR00420">
    <property type="entry name" value="RNGMNOXGNASE"/>
</dbReference>
<dbReference type="Proteomes" id="UP000737171">
    <property type="component" value="Unassembled WGS sequence"/>
</dbReference>
<feature type="domain" description="FAD-binding" evidence="4">
    <location>
        <begin position="8"/>
        <end position="340"/>
    </location>
</feature>
<dbReference type="InterPro" id="IPR050493">
    <property type="entry name" value="FAD-dep_Monooxygenase_BioMet"/>
</dbReference>
<organism evidence="5 6">
    <name type="scientific">Pseudaquabacterium terrae</name>
    <dbReference type="NCBI Taxonomy" id="2732868"/>
    <lineage>
        <taxon>Bacteria</taxon>
        <taxon>Pseudomonadati</taxon>
        <taxon>Pseudomonadota</taxon>
        <taxon>Betaproteobacteria</taxon>
        <taxon>Burkholderiales</taxon>
        <taxon>Sphaerotilaceae</taxon>
        <taxon>Pseudaquabacterium</taxon>
    </lineage>
</organism>
<dbReference type="PANTHER" id="PTHR13789">
    <property type="entry name" value="MONOOXYGENASE"/>
    <property type="match status" value="1"/>
</dbReference>
<feature type="signal peptide" evidence="3">
    <location>
        <begin position="1"/>
        <end position="23"/>
    </location>
</feature>
<keyword evidence="3" id="KW-0732">Signal</keyword>
<keyword evidence="2 5" id="KW-0503">Monooxygenase</keyword>
<dbReference type="InterPro" id="IPR036188">
    <property type="entry name" value="FAD/NAD-bd_sf"/>
</dbReference>
<keyword evidence="6" id="KW-1185">Reference proteome</keyword>
<dbReference type="Pfam" id="PF01494">
    <property type="entry name" value="FAD_binding_3"/>
    <property type="match status" value="1"/>
</dbReference>
<dbReference type="GO" id="GO:0004497">
    <property type="term" value="F:monooxygenase activity"/>
    <property type="evidence" value="ECO:0007669"/>
    <property type="project" value="UniProtKB-KW"/>
</dbReference>
<evidence type="ECO:0000256" key="3">
    <source>
        <dbReference type="SAM" id="SignalP"/>
    </source>
</evidence>
<comment type="caution">
    <text evidence="5">The sequence shown here is derived from an EMBL/GenBank/DDBJ whole genome shotgun (WGS) entry which is preliminary data.</text>
</comment>
<dbReference type="EMBL" id="JABRWJ010000009">
    <property type="protein sequence ID" value="NRF70800.1"/>
    <property type="molecule type" value="Genomic_DNA"/>
</dbReference>
<evidence type="ECO:0000259" key="4">
    <source>
        <dbReference type="Pfam" id="PF01494"/>
    </source>
</evidence>
<accession>A0ABX2EQ24</accession>
<keyword evidence="1" id="KW-0560">Oxidoreductase</keyword>
<gene>
    <name evidence="5" type="ORF">HLB44_27715</name>
</gene>
<name>A0ABX2EQ24_9BURK</name>
<proteinExistence type="predicted"/>
<reference evidence="5 6" key="1">
    <citation type="submission" date="2020-05" db="EMBL/GenBank/DDBJ databases">
        <title>Aquincola sp. isolate from soil.</title>
        <authorList>
            <person name="Han J."/>
            <person name="Kim D.-U."/>
        </authorList>
    </citation>
    <scope>NUCLEOTIDE SEQUENCE [LARGE SCALE GENOMIC DNA]</scope>
    <source>
        <strain evidence="5 6">S2</strain>
    </source>
</reference>
<dbReference type="RefSeq" id="WP_173130646.1">
    <property type="nucleotide sequence ID" value="NZ_JABRWJ010000009.1"/>
</dbReference>
<dbReference type="SUPFAM" id="SSF51905">
    <property type="entry name" value="FAD/NAD(P)-binding domain"/>
    <property type="match status" value="1"/>
</dbReference>
<dbReference type="InterPro" id="IPR002938">
    <property type="entry name" value="FAD-bd"/>
</dbReference>
<sequence>MTQRPMRACVIGAGLAGLCCALAAVDRGLSVQLLDEAAEPRALAAHIEVVPNMLRDLAAFGVGDHCVRAGFPYRGIDVIDRHGRHLHELPTERLAGPRFPAALGIRHDELHRLLEREAVARGVALRRAARVQAVHEHTGFARVALEGGESVEAELVVLAAGAGSALSRALFPQAMPAAELGQAWWYTLLPRPVDLDRPLIAFGDAGRRAVLVPVRHDQAGLALTEPGMPAADVAPAAHLRRALATFAPRLRALAPRLDETTPITLRPARSALLDVPWHRGAVLAVGDCAHALPPHFGQAAAQAVEDARVLGELLVSATSRAELFEAFERRRAERVRRVHDITTTAARWDLQPDSGADLNLLMERLAQTVAQPA</sequence>
<dbReference type="PANTHER" id="PTHR13789:SF309">
    <property type="entry name" value="PUTATIVE (AFU_ORTHOLOGUE AFUA_6G14510)-RELATED"/>
    <property type="match status" value="1"/>
</dbReference>
<evidence type="ECO:0000256" key="2">
    <source>
        <dbReference type="ARBA" id="ARBA00023033"/>
    </source>
</evidence>
<evidence type="ECO:0000313" key="6">
    <source>
        <dbReference type="Proteomes" id="UP000737171"/>
    </source>
</evidence>
<feature type="chain" id="PRO_5046757671" evidence="3">
    <location>
        <begin position="24"/>
        <end position="373"/>
    </location>
</feature>
<dbReference type="Gene3D" id="3.50.50.60">
    <property type="entry name" value="FAD/NAD(P)-binding domain"/>
    <property type="match status" value="1"/>
</dbReference>
<protein>
    <submittedName>
        <fullName evidence="5">FAD-dependent monooxygenase</fullName>
    </submittedName>
</protein>